<organism evidence="1 2">
    <name type="scientific">Myriangium duriaei CBS 260.36</name>
    <dbReference type="NCBI Taxonomy" id="1168546"/>
    <lineage>
        <taxon>Eukaryota</taxon>
        <taxon>Fungi</taxon>
        <taxon>Dikarya</taxon>
        <taxon>Ascomycota</taxon>
        <taxon>Pezizomycotina</taxon>
        <taxon>Dothideomycetes</taxon>
        <taxon>Dothideomycetidae</taxon>
        <taxon>Myriangiales</taxon>
        <taxon>Myriangiaceae</taxon>
        <taxon>Myriangium</taxon>
    </lineage>
</organism>
<comment type="caution">
    <text evidence="1">The sequence shown here is derived from an EMBL/GenBank/DDBJ whole genome shotgun (WGS) entry which is preliminary data.</text>
</comment>
<dbReference type="OrthoDB" id="3644624at2759"/>
<keyword evidence="2" id="KW-1185">Reference proteome</keyword>
<name>A0A9P4J7S7_9PEZI</name>
<accession>A0A9P4J7S7</accession>
<gene>
    <name evidence="1" type="ORF">K461DRAFT_1897</name>
</gene>
<sequence length="157" mass="16659">MPTVLVQVCKYVSAQVATSYSAQQIMSAATSFNRAAFEDDIAVLQDLLRPRGYQLPRAALANLATSPPHLRDDSIIPFEIERRLANSLAMIAGWQGTPDCVSAASVAQVDNNGGTCVSIAANEGIAGSVEECFTGLLACMEQCAQCRESLILNGVHV</sequence>
<evidence type="ECO:0000313" key="1">
    <source>
        <dbReference type="EMBL" id="KAF2156646.1"/>
    </source>
</evidence>
<dbReference type="Proteomes" id="UP000799439">
    <property type="component" value="Unassembled WGS sequence"/>
</dbReference>
<evidence type="ECO:0000313" key="2">
    <source>
        <dbReference type="Proteomes" id="UP000799439"/>
    </source>
</evidence>
<protein>
    <submittedName>
        <fullName evidence="1">Uncharacterized protein</fullName>
    </submittedName>
</protein>
<proteinExistence type="predicted"/>
<dbReference type="EMBL" id="ML996081">
    <property type="protein sequence ID" value="KAF2156646.1"/>
    <property type="molecule type" value="Genomic_DNA"/>
</dbReference>
<dbReference type="AlphaFoldDB" id="A0A9P4J7S7"/>
<reference evidence="1" key="1">
    <citation type="journal article" date="2020" name="Stud. Mycol.">
        <title>101 Dothideomycetes genomes: a test case for predicting lifestyles and emergence of pathogens.</title>
        <authorList>
            <person name="Haridas S."/>
            <person name="Albert R."/>
            <person name="Binder M."/>
            <person name="Bloem J."/>
            <person name="Labutti K."/>
            <person name="Salamov A."/>
            <person name="Andreopoulos B."/>
            <person name="Baker S."/>
            <person name="Barry K."/>
            <person name="Bills G."/>
            <person name="Bluhm B."/>
            <person name="Cannon C."/>
            <person name="Castanera R."/>
            <person name="Culley D."/>
            <person name="Daum C."/>
            <person name="Ezra D."/>
            <person name="Gonzalez J."/>
            <person name="Henrissat B."/>
            <person name="Kuo A."/>
            <person name="Liang C."/>
            <person name="Lipzen A."/>
            <person name="Lutzoni F."/>
            <person name="Magnuson J."/>
            <person name="Mondo S."/>
            <person name="Nolan M."/>
            <person name="Ohm R."/>
            <person name="Pangilinan J."/>
            <person name="Park H.-J."/>
            <person name="Ramirez L."/>
            <person name="Alfaro M."/>
            <person name="Sun H."/>
            <person name="Tritt A."/>
            <person name="Yoshinaga Y."/>
            <person name="Zwiers L.-H."/>
            <person name="Turgeon B."/>
            <person name="Goodwin S."/>
            <person name="Spatafora J."/>
            <person name="Crous P."/>
            <person name="Grigoriev I."/>
        </authorList>
    </citation>
    <scope>NUCLEOTIDE SEQUENCE</scope>
    <source>
        <strain evidence="1">CBS 260.36</strain>
    </source>
</reference>